<dbReference type="STRING" id="1549858.MC45_01600"/>
<dbReference type="PANTHER" id="PTHR37550:SF1">
    <property type="entry name" value="SSL1300 PROTEIN"/>
    <property type="match status" value="1"/>
</dbReference>
<sequence length="88" mass="9938">MAEPARHRDIRVAQLFRNNRSQAVRIPAEFEFSGSRVLIHKEGDRLIIEPEPQPNLLDKLRSLSSLDPADGLPDDLDNALLPLKDTDL</sequence>
<evidence type="ECO:0000256" key="1">
    <source>
        <dbReference type="ARBA" id="ARBA00007924"/>
    </source>
</evidence>
<keyword evidence="2" id="KW-0238">DNA-binding</keyword>
<keyword evidence="5" id="KW-1185">Reference proteome</keyword>
<evidence type="ECO:0000256" key="2">
    <source>
        <dbReference type="PROSITE-ProRule" id="PRU01076"/>
    </source>
</evidence>
<organism evidence="4 5">
    <name type="scientific">Sphingomonas taxi</name>
    <dbReference type="NCBI Taxonomy" id="1549858"/>
    <lineage>
        <taxon>Bacteria</taxon>
        <taxon>Pseudomonadati</taxon>
        <taxon>Pseudomonadota</taxon>
        <taxon>Alphaproteobacteria</taxon>
        <taxon>Sphingomonadales</taxon>
        <taxon>Sphingomonadaceae</taxon>
        <taxon>Sphingomonas</taxon>
    </lineage>
</organism>
<dbReference type="RefSeq" id="WP_038658702.1">
    <property type="nucleotide sequence ID" value="NZ_CP009571.1"/>
</dbReference>
<reference evidence="4 5" key="1">
    <citation type="submission" date="2014-09" db="EMBL/GenBank/DDBJ databases">
        <title>Using Illumina technology Improving SMRT sequencing Genome Assembly by RASTools.</title>
        <authorList>
            <person name="Zhou Y."/>
            <person name="Ma T."/>
            <person name="Liu T."/>
        </authorList>
    </citation>
    <scope>NUCLEOTIDE SEQUENCE [LARGE SCALE GENOMIC DNA]</scope>
    <source>
        <strain evidence="4 5">ATCC 55669</strain>
    </source>
</reference>
<dbReference type="SMART" id="SM00966">
    <property type="entry name" value="SpoVT_AbrB"/>
    <property type="match status" value="1"/>
</dbReference>
<dbReference type="Proteomes" id="UP000033200">
    <property type="component" value="Chromosome"/>
</dbReference>
<dbReference type="KEGG" id="stax:MC45_01600"/>
<dbReference type="InterPro" id="IPR051734">
    <property type="entry name" value="VapB_TA_antitoxins"/>
</dbReference>
<protein>
    <submittedName>
        <fullName evidence="4">AbrB family transcriptional regulator</fullName>
    </submittedName>
</protein>
<feature type="domain" description="SpoVT-AbrB" evidence="3">
    <location>
        <begin position="13"/>
        <end position="53"/>
    </location>
</feature>
<dbReference type="PANTHER" id="PTHR37550">
    <property type="entry name" value="ANTITOXIN VAPB1"/>
    <property type="match status" value="1"/>
</dbReference>
<dbReference type="InterPro" id="IPR007159">
    <property type="entry name" value="SpoVT-AbrB_dom"/>
</dbReference>
<dbReference type="SUPFAM" id="SSF89447">
    <property type="entry name" value="AbrB/MazE/MraZ-like"/>
    <property type="match status" value="1"/>
</dbReference>
<dbReference type="EMBL" id="CP009571">
    <property type="protein sequence ID" value="AIT05320.1"/>
    <property type="molecule type" value="Genomic_DNA"/>
</dbReference>
<dbReference type="AlphaFoldDB" id="A0A097ECM0"/>
<dbReference type="InterPro" id="IPR037914">
    <property type="entry name" value="SpoVT-AbrB_sf"/>
</dbReference>
<dbReference type="PROSITE" id="PS51740">
    <property type="entry name" value="SPOVT_ABRB"/>
    <property type="match status" value="1"/>
</dbReference>
<dbReference type="Gene3D" id="2.10.260.10">
    <property type="match status" value="1"/>
</dbReference>
<evidence type="ECO:0000313" key="4">
    <source>
        <dbReference type="EMBL" id="AIT05320.1"/>
    </source>
</evidence>
<evidence type="ECO:0000259" key="3">
    <source>
        <dbReference type="PROSITE" id="PS51740"/>
    </source>
</evidence>
<comment type="similarity">
    <text evidence="1">Belongs to the VapB family.</text>
</comment>
<gene>
    <name evidence="4" type="ORF">MC45_01600</name>
</gene>
<dbReference type="GO" id="GO:0003677">
    <property type="term" value="F:DNA binding"/>
    <property type="evidence" value="ECO:0007669"/>
    <property type="project" value="UniProtKB-UniRule"/>
</dbReference>
<dbReference type="eggNOG" id="COG4456">
    <property type="taxonomic scope" value="Bacteria"/>
</dbReference>
<dbReference type="Pfam" id="PF04014">
    <property type="entry name" value="MazE_antitoxin"/>
    <property type="match status" value="1"/>
</dbReference>
<evidence type="ECO:0000313" key="5">
    <source>
        <dbReference type="Proteomes" id="UP000033200"/>
    </source>
</evidence>
<dbReference type="HOGENOM" id="CLU_162018_0_0_5"/>
<accession>A0A097ECM0</accession>
<name>A0A097ECM0_9SPHN</name>
<proteinExistence type="inferred from homology"/>